<evidence type="ECO:0000259" key="17">
    <source>
        <dbReference type="PROSITE" id="PS50109"/>
    </source>
</evidence>
<dbReference type="InterPro" id="IPR035965">
    <property type="entry name" value="PAS-like_dom_sf"/>
</dbReference>
<dbReference type="CDD" id="cd16434">
    <property type="entry name" value="CheB-CheR_fusion"/>
    <property type="match status" value="1"/>
</dbReference>
<dbReference type="Gene3D" id="3.40.50.2300">
    <property type="match status" value="1"/>
</dbReference>
<dbReference type="InterPro" id="IPR036804">
    <property type="entry name" value="CheR_N_sf"/>
</dbReference>
<dbReference type="CDD" id="cd00082">
    <property type="entry name" value="HisKA"/>
    <property type="match status" value="1"/>
</dbReference>
<dbReference type="Proteomes" id="UP000214646">
    <property type="component" value="Unassembled WGS sequence"/>
</dbReference>
<dbReference type="InterPro" id="IPR005467">
    <property type="entry name" value="His_kinase_dom"/>
</dbReference>
<name>A0A225DPW9_9BACT</name>
<dbReference type="OrthoDB" id="288469at2"/>
<keyword evidence="9" id="KW-0547">Nucleotide-binding</keyword>
<dbReference type="SUPFAM" id="SSF52738">
    <property type="entry name" value="Methylesterase CheB, C-terminal domain"/>
    <property type="match status" value="1"/>
</dbReference>
<feature type="active site" evidence="14">
    <location>
        <position position="148"/>
    </location>
</feature>
<dbReference type="CDD" id="cd02440">
    <property type="entry name" value="AdoMet_MTases"/>
    <property type="match status" value="1"/>
</dbReference>
<dbReference type="InterPro" id="IPR036097">
    <property type="entry name" value="HisK_dim/P_sf"/>
</dbReference>
<evidence type="ECO:0000256" key="11">
    <source>
        <dbReference type="ARBA" id="ARBA00022840"/>
    </source>
</evidence>
<feature type="domain" description="Response regulatory" evidence="18">
    <location>
        <begin position="1114"/>
        <end position="1230"/>
    </location>
</feature>
<evidence type="ECO:0000259" key="21">
    <source>
        <dbReference type="PROSITE" id="PS50123"/>
    </source>
</evidence>
<dbReference type="GO" id="GO:0008983">
    <property type="term" value="F:protein-glutamate O-methyltransferase activity"/>
    <property type="evidence" value="ECO:0007669"/>
    <property type="project" value="UniProtKB-EC"/>
</dbReference>
<dbReference type="InterPro" id="IPR011006">
    <property type="entry name" value="CheY-like_superfamily"/>
</dbReference>
<dbReference type="SMART" id="SM00448">
    <property type="entry name" value="REC"/>
    <property type="match status" value="1"/>
</dbReference>
<dbReference type="PROSITE" id="PS50110">
    <property type="entry name" value="RESPONSE_REGULATORY"/>
    <property type="match status" value="1"/>
</dbReference>
<dbReference type="Pfam" id="PF00512">
    <property type="entry name" value="HisKA"/>
    <property type="match status" value="1"/>
</dbReference>
<accession>A0A225DPW9</accession>
<dbReference type="PANTHER" id="PTHR24422">
    <property type="entry name" value="CHEMOTAXIS PROTEIN METHYLTRANSFERASE"/>
    <property type="match status" value="1"/>
</dbReference>
<dbReference type="InterPro" id="IPR036890">
    <property type="entry name" value="HATPase_C_sf"/>
</dbReference>
<dbReference type="Pfam" id="PF01339">
    <property type="entry name" value="CheB_methylest"/>
    <property type="match status" value="1"/>
</dbReference>
<dbReference type="PRINTS" id="PR00996">
    <property type="entry name" value="CHERMTFRASE"/>
</dbReference>
<dbReference type="GO" id="GO:0000155">
    <property type="term" value="F:phosphorelay sensor kinase activity"/>
    <property type="evidence" value="ECO:0007669"/>
    <property type="project" value="InterPro"/>
</dbReference>
<dbReference type="GO" id="GO:0008984">
    <property type="term" value="F:protein-glutamate methylesterase activity"/>
    <property type="evidence" value="ECO:0007669"/>
    <property type="project" value="InterPro"/>
</dbReference>
<comment type="catalytic activity">
    <reaction evidence="1">
        <text>ATP + protein L-histidine = ADP + protein N-phospho-L-histidine.</text>
        <dbReference type="EC" id="2.7.13.3"/>
    </reaction>
</comment>
<dbReference type="GO" id="GO:0032259">
    <property type="term" value="P:methylation"/>
    <property type="evidence" value="ECO:0007669"/>
    <property type="project" value="UniProtKB-KW"/>
</dbReference>
<keyword evidence="8" id="KW-0949">S-adenosyl-L-methionine</keyword>
<feature type="domain" description="CheR-type methyltransferase" evidence="21">
    <location>
        <begin position="216"/>
        <end position="489"/>
    </location>
</feature>
<evidence type="ECO:0000256" key="6">
    <source>
        <dbReference type="ARBA" id="ARBA00022603"/>
    </source>
</evidence>
<evidence type="ECO:0000256" key="12">
    <source>
        <dbReference type="ARBA" id="ARBA00023012"/>
    </source>
</evidence>
<dbReference type="PANTHER" id="PTHR24422:SF27">
    <property type="entry name" value="PROTEIN-GLUTAMATE O-METHYLTRANSFERASE"/>
    <property type="match status" value="1"/>
</dbReference>
<reference evidence="23" key="1">
    <citation type="submission" date="2017-06" db="EMBL/GenBank/DDBJ databases">
        <title>Genome analysis of Fimbriiglobus ruber SP5, the first member of the order Planctomycetales with confirmed chitinolytic capability.</title>
        <authorList>
            <person name="Ravin N.V."/>
            <person name="Rakitin A.L."/>
            <person name="Ivanova A.A."/>
            <person name="Beletsky A.V."/>
            <person name="Kulichevskaya I.S."/>
            <person name="Mardanov A.V."/>
            <person name="Dedysh S.N."/>
        </authorList>
    </citation>
    <scope>NUCLEOTIDE SEQUENCE [LARGE SCALE GENOMIC DNA]</scope>
    <source>
        <strain evidence="23">SP5</strain>
    </source>
</reference>
<dbReference type="SUPFAM" id="SSF47757">
    <property type="entry name" value="Chemotaxis receptor methyltransferase CheR, N-terminal domain"/>
    <property type="match status" value="1"/>
</dbReference>
<dbReference type="SMART" id="SM00388">
    <property type="entry name" value="HisKA"/>
    <property type="match status" value="1"/>
</dbReference>
<evidence type="ECO:0000259" key="19">
    <source>
        <dbReference type="PROSITE" id="PS50113"/>
    </source>
</evidence>
<evidence type="ECO:0000256" key="4">
    <source>
        <dbReference type="ARBA" id="ARBA00022475"/>
    </source>
</evidence>
<dbReference type="InterPro" id="IPR000780">
    <property type="entry name" value="CheR_MeTrfase"/>
</dbReference>
<evidence type="ECO:0000256" key="5">
    <source>
        <dbReference type="ARBA" id="ARBA00022553"/>
    </source>
</evidence>
<dbReference type="SUPFAM" id="SSF55874">
    <property type="entry name" value="ATPase domain of HSP90 chaperone/DNA topoisomerase II/histidine kinase"/>
    <property type="match status" value="1"/>
</dbReference>
<evidence type="ECO:0000313" key="22">
    <source>
        <dbReference type="EMBL" id="OWK43133.1"/>
    </source>
</evidence>
<keyword evidence="5 15" id="KW-0597">Phosphoprotein</keyword>
<keyword evidence="12" id="KW-0902">Two-component regulatory system</keyword>
<gene>
    <name evidence="22" type="ORF">FRUB_02732</name>
</gene>
<dbReference type="InterPro" id="IPR000700">
    <property type="entry name" value="PAS-assoc_C"/>
</dbReference>
<keyword evidence="10" id="KW-0418">Kinase</keyword>
<feature type="active site" evidence="14">
    <location>
        <position position="56"/>
    </location>
</feature>
<evidence type="ECO:0000256" key="9">
    <source>
        <dbReference type="ARBA" id="ARBA00022741"/>
    </source>
</evidence>
<dbReference type="InterPro" id="IPR000673">
    <property type="entry name" value="Sig_transdc_resp-reg_Me-estase"/>
</dbReference>
<evidence type="ECO:0000259" key="20">
    <source>
        <dbReference type="PROSITE" id="PS50122"/>
    </source>
</evidence>
<dbReference type="SUPFAM" id="SSF47384">
    <property type="entry name" value="Homodimeric domain of signal transducing histidine kinase"/>
    <property type="match status" value="1"/>
</dbReference>
<dbReference type="SUPFAM" id="SSF52172">
    <property type="entry name" value="CheY-like"/>
    <property type="match status" value="1"/>
</dbReference>
<dbReference type="Pfam" id="PF13596">
    <property type="entry name" value="PAS_10"/>
    <property type="match status" value="1"/>
</dbReference>
<feature type="modified residue" description="4-aspartylphosphate" evidence="15">
    <location>
        <position position="1163"/>
    </location>
</feature>
<dbReference type="InterPro" id="IPR000014">
    <property type="entry name" value="PAS"/>
</dbReference>
<dbReference type="GO" id="GO:0005524">
    <property type="term" value="F:ATP binding"/>
    <property type="evidence" value="ECO:0007669"/>
    <property type="project" value="UniProtKB-KW"/>
</dbReference>
<organism evidence="22 23">
    <name type="scientific">Fimbriiglobus ruber</name>
    <dbReference type="NCBI Taxonomy" id="1908690"/>
    <lineage>
        <taxon>Bacteria</taxon>
        <taxon>Pseudomonadati</taxon>
        <taxon>Planctomycetota</taxon>
        <taxon>Planctomycetia</taxon>
        <taxon>Gemmatales</taxon>
        <taxon>Gemmataceae</taxon>
        <taxon>Fimbriiglobus</taxon>
    </lineage>
</organism>
<evidence type="ECO:0000256" key="7">
    <source>
        <dbReference type="ARBA" id="ARBA00022679"/>
    </source>
</evidence>
<keyword evidence="14" id="KW-0145">Chemotaxis</keyword>
<dbReference type="InterPro" id="IPR022641">
    <property type="entry name" value="CheR_N"/>
</dbReference>
<dbReference type="PROSITE" id="PS50123">
    <property type="entry name" value="CHER"/>
    <property type="match status" value="1"/>
</dbReference>
<evidence type="ECO:0000256" key="15">
    <source>
        <dbReference type="PROSITE-ProRule" id="PRU00169"/>
    </source>
</evidence>
<dbReference type="EMBL" id="NIDE01000004">
    <property type="protein sequence ID" value="OWK43133.1"/>
    <property type="molecule type" value="Genomic_DNA"/>
</dbReference>
<dbReference type="InterPro" id="IPR029063">
    <property type="entry name" value="SAM-dependent_MTases_sf"/>
</dbReference>
<dbReference type="Gene3D" id="3.40.50.180">
    <property type="entry name" value="Methylesterase CheB, C-terminal domain"/>
    <property type="match status" value="1"/>
</dbReference>
<keyword evidence="4" id="KW-1003">Cell membrane</keyword>
<dbReference type="AlphaFoldDB" id="A0A225DPW9"/>
<evidence type="ECO:0000313" key="23">
    <source>
        <dbReference type="Proteomes" id="UP000214646"/>
    </source>
</evidence>
<feature type="region of interest" description="Disordered" evidence="16">
    <location>
        <begin position="503"/>
        <end position="525"/>
    </location>
</feature>
<dbReference type="FunFam" id="3.30.565.10:FF:000023">
    <property type="entry name" value="PAS domain-containing sensor histidine kinase"/>
    <property type="match status" value="1"/>
</dbReference>
<feature type="domain" description="PAC" evidence="19">
    <location>
        <begin position="812"/>
        <end position="862"/>
    </location>
</feature>
<dbReference type="InterPro" id="IPR003594">
    <property type="entry name" value="HATPase_dom"/>
</dbReference>
<evidence type="ECO:0000259" key="18">
    <source>
        <dbReference type="PROSITE" id="PS50110"/>
    </source>
</evidence>
<dbReference type="InterPro" id="IPR003661">
    <property type="entry name" value="HisK_dim/P_dom"/>
</dbReference>
<dbReference type="InterPro" id="IPR035909">
    <property type="entry name" value="CheB_C"/>
</dbReference>
<feature type="region of interest" description="Disordered" evidence="16">
    <location>
        <begin position="679"/>
        <end position="699"/>
    </location>
</feature>
<protein>
    <submittedName>
        <fullName evidence="22">Chemotaxis protein methyltransferase CheR</fullName>
    </submittedName>
</protein>
<dbReference type="Pfam" id="PF02518">
    <property type="entry name" value="HATPase_c"/>
    <property type="match status" value="1"/>
</dbReference>
<sequence length="1231" mass="133519">MESPPDAPGVGPSAELSEPAFPIVGIGASAGGLDAFKQLLQALPADTGAAFVLVQHLAPTHVSMLADILARSTTMPVVEVKDEPRVTPNCVYVIPPNRTMVMIDGHLRLLPREEGRGQHRPVDAFLRSLAEQDSHQAVGVILSGTGTDGTFGLAAIKAEGGITFAQDGTAQQDGMPKSAIAAGCVDFILPPDEIAAELARIGRHPYVTPDPPGPLAAAGNEPLPSAAVGNVLQLLHKTTGVDFRNYRSTTLYRRITRRMLLHKLDGLDEYLRLLRSDAAEVQSLYRDILISVTAFFRDPQSIDALKTTVFPALLKGRTRNEPVRVWVLGCSTGEEAYSIAIAIAECVADRGTQVPAQIFATDLNEHGIAKARAGLYAKNIVQDVSPERLARFFVETDAGYQVVKSVRDACVFARQNVLSDPPFSRMDLITCRNLLIYMEPVLQRQILPLFHYALKPNGYLWLGSSETVGTFTDLFGVNDSRHKIFHKKGAQTQLHLTTPLTTPVWPSRAGRVEPPPGERRGATADAQKEADRFALAKYSPPGVLVNSDLEVLQFRGDTGPYLTQPPGKPSLNLLKMTREGLTMGLRTLVQKVLEDGTTGRHEGLRVKSDGATREVNLQVVPLRGEGAAGCFLVLFEPVGGPTRDVSAITPAAPEAADAEREIARLVHELSATREYMQSLGEQQEASNEELQSANEEIQSANEELQSINEELQTSKEEIQSSNEELTTVNEEMIHRNEQLGRANGDLINFLSSTHLALVTLGPDLCVRRFTPQAEKMLNLTTAAVGRPIGDLDLPIDYPELARELAVVINTARIVEQEVRDRNGRWFSMRLRPYRTPDNHIDGAVLVFVDITVQKRAEDALREADRRKDEFLAMLAHELRNPLAPLMSSVELLRLAAGGEGTERVRAVMGRQLDKLKRLVDDLLDVSRVNQGKIELKSEPMDLVGTVSAAVEAVQLQVDAQAQTLSVVVPPGTLSVQGDPTRLEQVVTNLLGNAVKYTDVGGRIEVVLERRERQAILRVRDSGIGIAPELLPRVFDLFTQADTSSARSRGGLGIGLSLVRQLVQLHGGSVEANSAGLGRGSEFVVRLPLLPELPGLTQVPERVHTVVAPSPTLGGILVVDDNVDAAESLALLLRLSGHEVRVAHAGLAAIAIAAEFQPQAVILDIGMPGMDGYAVARALRTHVGGQERILVTLSGYGQEEDRQRSREAGCNGHLVKPVNLPDLEKLLASLAK</sequence>
<feature type="domain" description="CheB-type methylesterase" evidence="20">
    <location>
        <begin position="17"/>
        <end position="198"/>
    </location>
</feature>
<feature type="compositionally biased region" description="Basic and acidic residues" evidence="16">
    <location>
        <begin position="516"/>
        <end position="525"/>
    </location>
</feature>
<dbReference type="CDD" id="cd17580">
    <property type="entry name" value="REC_2_DhkD-like"/>
    <property type="match status" value="1"/>
</dbReference>
<dbReference type="GO" id="GO:0005737">
    <property type="term" value="C:cytoplasm"/>
    <property type="evidence" value="ECO:0007669"/>
    <property type="project" value="InterPro"/>
</dbReference>
<dbReference type="GO" id="GO:0000156">
    <property type="term" value="F:phosphorelay response regulator activity"/>
    <property type="evidence" value="ECO:0007669"/>
    <property type="project" value="InterPro"/>
</dbReference>
<dbReference type="Pfam" id="PF00072">
    <property type="entry name" value="Response_reg"/>
    <property type="match status" value="1"/>
</dbReference>
<dbReference type="PROSITE" id="PS50109">
    <property type="entry name" value="HIS_KIN"/>
    <property type="match status" value="1"/>
</dbReference>
<dbReference type="Pfam" id="PF03705">
    <property type="entry name" value="CheR_N"/>
    <property type="match status" value="1"/>
</dbReference>
<evidence type="ECO:0000256" key="3">
    <source>
        <dbReference type="ARBA" id="ARBA00004236"/>
    </source>
</evidence>
<keyword evidence="6 22" id="KW-0489">Methyltransferase</keyword>
<feature type="domain" description="Histidine kinase" evidence="17">
    <location>
        <begin position="873"/>
        <end position="1090"/>
    </location>
</feature>
<keyword evidence="14" id="KW-0378">Hydrolase</keyword>
<evidence type="ECO:0000256" key="13">
    <source>
        <dbReference type="ARBA" id="ARBA00023136"/>
    </source>
</evidence>
<evidence type="ECO:0000256" key="1">
    <source>
        <dbReference type="ARBA" id="ARBA00000085"/>
    </source>
</evidence>
<dbReference type="SUPFAM" id="SSF53335">
    <property type="entry name" value="S-adenosyl-L-methionine-dependent methyltransferases"/>
    <property type="match status" value="1"/>
</dbReference>
<comment type="subcellular location">
    <subcellularLocation>
        <location evidence="3">Cell membrane</location>
    </subcellularLocation>
</comment>
<evidence type="ECO:0000256" key="8">
    <source>
        <dbReference type="ARBA" id="ARBA00022691"/>
    </source>
</evidence>
<evidence type="ECO:0000256" key="2">
    <source>
        <dbReference type="ARBA" id="ARBA00001541"/>
    </source>
</evidence>
<dbReference type="CDD" id="cd00130">
    <property type="entry name" value="PAS"/>
    <property type="match status" value="1"/>
</dbReference>
<dbReference type="Gene3D" id="3.30.565.10">
    <property type="entry name" value="Histidine kinase-like ATPase, C-terminal domain"/>
    <property type="match status" value="1"/>
</dbReference>
<dbReference type="Pfam" id="PF01739">
    <property type="entry name" value="CheR"/>
    <property type="match status" value="1"/>
</dbReference>
<dbReference type="GO" id="GO:0005886">
    <property type="term" value="C:plasma membrane"/>
    <property type="evidence" value="ECO:0007669"/>
    <property type="project" value="UniProtKB-SubCell"/>
</dbReference>
<dbReference type="Gene3D" id="1.10.287.130">
    <property type="match status" value="1"/>
</dbReference>
<keyword evidence="23" id="KW-1185">Reference proteome</keyword>
<dbReference type="PROSITE" id="PS50122">
    <property type="entry name" value="CHEB"/>
    <property type="match status" value="1"/>
</dbReference>
<dbReference type="SMART" id="SM00387">
    <property type="entry name" value="HATPase_c"/>
    <property type="match status" value="1"/>
</dbReference>
<keyword evidence="7 22" id="KW-0808">Transferase</keyword>
<dbReference type="Gene3D" id="3.40.50.150">
    <property type="entry name" value="Vaccinia Virus protein VP39"/>
    <property type="match status" value="1"/>
</dbReference>
<dbReference type="GO" id="GO:0006935">
    <property type="term" value="P:chemotaxis"/>
    <property type="evidence" value="ECO:0007669"/>
    <property type="project" value="UniProtKB-UniRule"/>
</dbReference>
<keyword evidence="11" id="KW-0067">ATP-binding</keyword>
<comment type="caution">
    <text evidence="22">The sequence shown here is derived from an EMBL/GenBank/DDBJ whole genome shotgun (WGS) entry which is preliminary data.</text>
</comment>
<dbReference type="InterPro" id="IPR050903">
    <property type="entry name" value="Bact_Chemotaxis_MeTrfase"/>
</dbReference>
<dbReference type="SMART" id="SM00138">
    <property type="entry name" value="MeTrc"/>
    <property type="match status" value="1"/>
</dbReference>
<evidence type="ECO:0000256" key="10">
    <source>
        <dbReference type="ARBA" id="ARBA00022777"/>
    </source>
</evidence>
<feature type="active site" evidence="14">
    <location>
        <position position="29"/>
    </location>
</feature>
<evidence type="ECO:0000256" key="16">
    <source>
        <dbReference type="SAM" id="MobiDB-lite"/>
    </source>
</evidence>
<dbReference type="RefSeq" id="WP_088254029.1">
    <property type="nucleotide sequence ID" value="NZ_NIDE01000004.1"/>
</dbReference>
<dbReference type="PROSITE" id="PS50113">
    <property type="entry name" value="PAC"/>
    <property type="match status" value="1"/>
</dbReference>
<dbReference type="InterPro" id="IPR001789">
    <property type="entry name" value="Sig_transdc_resp-reg_receiver"/>
</dbReference>
<evidence type="ECO:0000256" key="14">
    <source>
        <dbReference type="PROSITE-ProRule" id="PRU00050"/>
    </source>
</evidence>
<dbReference type="SUPFAM" id="SSF55785">
    <property type="entry name" value="PYP-like sensor domain (PAS domain)"/>
    <property type="match status" value="1"/>
</dbReference>
<proteinExistence type="predicted"/>
<keyword evidence="13" id="KW-0472">Membrane</keyword>
<comment type="catalytic activity">
    <reaction evidence="2">
        <text>L-glutamyl-[protein] + S-adenosyl-L-methionine = [protein]-L-glutamate 5-O-methyl ester + S-adenosyl-L-homocysteine</text>
        <dbReference type="Rhea" id="RHEA:24452"/>
        <dbReference type="Rhea" id="RHEA-COMP:10208"/>
        <dbReference type="Rhea" id="RHEA-COMP:10311"/>
        <dbReference type="ChEBI" id="CHEBI:29973"/>
        <dbReference type="ChEBI" id="CHEBI:57856"/>
        <dbReference type="ChEBI" id="CHEBI:59789"/>
        <dbReference type="ChEBI" id="CHEBI:82795"/>
        <dbReference type="EC" id="2.1.1.80"/>
    </reaction>
</comment>
<dbReference type="Gene3D" id="1.10.155.10">
    <property type="entry name" value="Chemotaxis receptor methyltransferase CheR, N-terminal domain"/>
    <property type="match status" value="1"/>
</dbReference>
<dbReference type="InterPro" id="IPR022642">
    <property type="entry name" value="CheR_C"/>
</dbReference>
<dbReference type="Gene3D" id="3.30.450.20">
    <property type="entry name" value="PAS domain"/>
    <property type="match status" value="1"/>
</dbReference>